<organism evidence="10 11">
    <name type="scientific">Citricoccus alkalitolerans</name>
    <dbReference type="NCBI Taxonomy" id="246603"/>
    <lineage>
        <taxon>Bacteria</taxon>
        <taxon>Bacillati</taxon>
        <taxon>Actinomycetota</taxon>
        <taxon>Actinomycetes</taxon>
        <taxon>Micrococcales</taxon>
        <taxon>Micrococcaceae</taxon>
        <taxon>Citricoccus</taxon>
    </lineage>
</organism>
<dbReference type="SUPFAM" id="SSF52402">
    <property type="entry name" value="Adenine nucleotide alpha hydrolases-like"/>
    <property type="match status" value="1"/>
</dbReference>
<evidence type="ECO:0000256" key="2">
    <source>
        <dbReference type="ARBA" id="ARBA00005817"/>
    </source>
</evidence>
<dbReference type="PANTHER" id="PTHR43153">
    <property type="entry name" value="ELECTRON TRANSFER FLAVOPROTEIN ALPHA"/>
    <property type="match status" value="1"/>
</dbReference>
<protein>
    <submittedName>
        <fullName evidence="10">Electron transfer flavoprotein subunit alpha/FixB family protein</fullName>
    </submittedName>
</protein>
<evidence type="ECO:0000256" key="3">
    <source>
        <dbReference type="ARBA" id="ARBA00011355"/>
    </source>
</evidence>
<evidence type="ECO:0000256" key="8">
    <source>
        <dbReference type="ARBA" id="ARBA00025649"/>
    </source>
</evidence>
<reference evidence="11" key="1">
    <citation type="journal article" date="2019" name="Int. J. Syst. Evol. Microbiol.">
        <title>The Global Catalogue of Microorganisms (GCM) 10K type strain sequencing project: providing services to taxonomists for standard genome sequencing and annotation.</title>
        <authorList>
            <consortium name="The Broad Institute Genomics Platform"/>
            <consortium name="The Broad Institute Genome Sequencing Center for Infectious Disease"/>
            <person name="Wu L."/>
            <person name="Ma J."/>
        </authorList>
    </citation>
    <scope>NUCLEOTIDE SEQUENCE [LARGE SCALE GENOMIC DNA]</scope>
    <source>
        <strain evidence="11">CGMCC 1.12125</strain>
    </source>
</reference>
<dbReference type="InterPro" id="IPR014730">
    <property type="entry name" value="ETF_a/b_N"/>
</dbReference>
<keyword evidence="4" id="KW-0813">Transport</keyword>
<evidence type="ECO:0000256" key="6">
    <source>
        <dbReference type="ARBA" id="ARBA00022827"/>
    </source>
</evidence>
<dbReference type="Pfam" id="PF00766">
    <property type="entry name" value="ETF_alpha"/>
    <property type="match status" value="1"/>
</dbReference>
<dbReference type="RefSeq" id="WP_344228125.1">
    <property type="nucleotide sequence ID" value="NZ_BAAALH010000002.1"/>
</dbReference>
<evidence type="ECO:0000256" key="5">
    <source>
        <dbReference type="ARBA" id="ARBA00022630"/>
    </source>
</evidence>
<dbReference type="Pfam" id="PF01012">
    <property type="entry name" value="ETF"/>
    <property type="match status" value="1"/>
</dbReference>
<proteinExistence type="inferred from homology"/>
<dbReference type="Gene3D" id="3.40.50.1220">
    <property type="entry name" value="TPP-binding domain"/>
    <property type="match status" value="1"/>
</dbReference>
<gene>
    <name evidence="10" type="ORF">ACFO0K_07815</name>
</gene>
<dbReference type="InterPro" id="IPR018206">
    <property type="entry name" value="ETF_asu_C_CS"/>
</dbReference>
<dbReference type="Gene3D" id="3.40.50.620">
    <property type="entry name" value="HUPs"/>
    <property type="match status" value="1"/>
</dbReference>
<comment type="function">
    <text evidence="8">The electron transfer flavoprotein serves as a specific electron acceptor for other dehydrogenases. It transfers the electrons to the main respiratory chain via ETF-ubiquinone oxidoreductase (ETF dehydrogenase).</text>
</comment>
<keyword evidence="5" id="KW-0285">Flavoprotein</keyword>
<name>A0ABV8XYQ8_9MICC</name>
<dbReference type="InterPro" id="IPR001308">
    <property type="entry name" value="ETF_a/FixB"/>
</dbReference>
<accession>A0ABV8XYQ8</accession>
<dbReference type="EMBL" id="JBHSEN010000001">
    <property type="protein sequence ID" value="MFC4429585.1"/>
    <property type="molecule type" value="Genomic_DNA"/>
</dbReference>
<dbReference type="PIRSF" id="PIRSF000089">
    <property type="entry name" value="Electra_flavoP_a"/>
    <property type="match status" value="1"/>
</dbReference>
<dbReference type="InterPro" id="IPR014731">
    <property type="entry name" value="ETF_asu_C"/>
</dbReference>
<dbReference type="PROSITE" id="PS00696">
    <property type="entry name" value="ETF_ALPHA"/>
    <property type="match status" value="1"/>
</dbReference>
<evidence type="ECO:0000256" key="4">
    <source>
        <dbReference type="ARBA" id="ARBA00022448"/>
    </source>
</evidence>
<evidence type="ECO:0000259" key="9">
    <source>
        <dbReference type="SMART" id="SM00893"/>
    </source>
</evidence>
<comment type="cofactor">
    <cofactor evidence="1">
        <name>FAD</name>
        <dbReference type="ChEBI" id="CHEBI:57692"/>
    </cofactor>
</comment>
<evidence type="ECO:0000313" key="11">
    <source>
        <dbReference type="Proteomes" id="UP001595965"/>
    </source>
</evidence>
<keyword evidence="11" id="KW-1185">Reference proteome</keyword>
<dbReference type="InterPro" id="IPR014729">
    <property type="entry name" value="Rossmann-like_a/b/a_fold"/>
</dbReference>
<sequence>MANVGNVLVLIETTAQGAPKSTAAGLLGAAAGLGNPVAVAVTAPGQSGNLVAELGALGAAQVYLAESESAATELGSAAVGALADAVQAFSAPVVLTSATNDSKAVAGRLAIVTGGSVASDVVGIAYDEEGQEVVASHAVFGGDFTTESTVEGGLMIATVRPGSIEARAEAVASPGVTTASVSTQTAKGAVIDSASEAPATSERPALRGAKAVVSGGRGVGSKEAFSVVEDLADVLGAAVGASRAAVDAGYVPQSYQVGQTGVTVTPQLYVALGISGAIQHRSGMQTSKTIIAINKDEDAPIFEIADFGIVGDVFTVVPQLIEEIGKRRN</sequence>
<keyword evidence="6" id="KW-0274">FAD</keyword>
<evidence type="ECO:0000256" key="7">
    <source>
        <dbReference type="ARBA" id="ARBA00022982"/>
    </source>
</evidence>
<evidence type="ECO:0000256" key="1">
    <source>
        <dbReference type="ARBA" id="ARBA00001974"/>
    </source>
</evidence>
<dbReference type="PANTHER" id="PTHR43153:SF1">
    <property type="entry name" value="ELECTRON TRANSFER FLAVOPROTEIN SUBUNIT ALPHA, MITOCHONDRIAL"/>
    <property type="match status" value="1"/>
</dbReference>
<dbReference type="InterPro" id="IPR029035">
    <property type="entry name" value="DHS-like_NAD/FAD-binding_dom"/>
</dbReference>
<comment type="similarity">
    <text evidence="2">Belongs to the ETF alpha-subunit/FixB family.</text>
</comment>
<dbReference type="Proteomes" id="UP001595965">
    <property type="component" value="Unassembled WGS sequence"/>
</dbReference>
<evidence type="ECO:0000313" key="10">
    <source>
        <dbReference type="EMBL" id="MFC4429585.1"/>
    </source>
</evidence>
<comment type="caution">
    <text evidence="10">The sequence shown here is derived from an EMBL/GenBank/DDBJ whole genome shotgun (WGS) entry which is preliminary data.</text>
</comment>
<feature type="domain" description="Electron transfer flavoprotein alpha/beta-subunit N-terminal" evidence="9">
    <location>
        <begin position="7"/>
        <end position="190"/>
    </location>
</feature>
<dbReference type="SMART" id="SM00893">
    <property type="entry name" value="ETF"/>
    <property type="match status" value="1"/>
</dbReference>
<dbReference type="SUPFAM" id="SSF52467">
    <property type="entry name" value="DHS-like NAD/FAD-binding domain"/>
    <property type="match status" value="1"/>
</dbReference>
<keyword evidence="7" id="KW-0249">Electron transport</keyword>
<comment type="subunit">
    <text evidence="3">Heterodimer of an alpha and a beta subunit.</text>
</comment>